<dbReference type="EMBL" id="CCND01000023">
    <property type="protein sequence ID" value="CDX60021.1"/>
    <property type="molecule type" value="Genomic_DNA"/>
</dbReference>
<dbReference type="AlphaFoldDB" id="A0A0K2W2G0"/>
<sequence length="77" mass="8620">MTDDDTTKLRRVLRKLSESSNANGKIQKSLPVVAGRRESVARTIAFAKAIDSRRKWLWKVGHNEEPVRGSGSNAKQD</sequence>
<dbReference type="Proteomes" id="UP000182888">
    <property type="component" value="Unassembled WGS sequence"/>
</dbReference>
<accession>A0A0K2W2G0</accession>
<evidence type="ECO:0000313" key="1">
    <source>
        <dbReference type="EMBL" id="CDX60021.1"/>
    </source>
</evidence>
<proteinExistence type="predicted"/>
<evidence type="ECO:0000313" key="2">
    <source>
        <dbReference type="Proteomes" id="UP000182888"/>
    </source>
</evidence>
<reference evidence="2" key="1">
    <citation type="submission" date="2014-08" db="EMBL/GenBank/DDBJ databases">
        <authorList>
            <person name="Edwards T."/>
        </authorList>
    </citation>
    <scope>NUCLEOTIDE SEQUENCE [LARGE SCALE GENOMIC DNA]</scope>
</reference>
<name>A0A0K2W2G0_MESPL</name>
<organism evidence="1 2">
    <name type="scientific">Mesorhizobium plurifarium</name>
    <dbReference type="NCBI Taxonomy" id="69974"/>
    <lineage>
        <taxon>Bacteria</taxon>
        <taxon>Pseudomonadati</taxon>
        <taxon>Pseudomonadota</taxon>
        <taxon>Alphaproteobacteria</taxon>
        <taxon>Hyphomicrobiales</taxon>
        <taxon>Phyllobacteriaceae</taxon>
        <taxon>Mesorhizobium</taxon>
    </lineage>
</organism>
<protein>
    <submittedName>
        <fullName evidence="1">Uncharacterized protein</fullName>
    </submittedName>
</protein>
<gene>
    <name evidence="1" type="ORF">MPL1032_30017</name>
</gene>